<accession>A0A2G9R5Q1</accession>
<feature type="non-terminal residue" evidence="3">
    <location>
        <position position="1"/>
    </location>
</feature>
<dbReference type="PANTHER" id="PTHR12243:SF67">
    <property type="entry name" value="COREPRESSOR OF PANGOLIN, ISOFORM A-RELATED"/>
    <property type="match status" value="1"/>
</dbReference>
<feature type="region of interest" description="Disordered" evidence="1">
    <location>
        <begin position="167"/>
        <end position="247"/>
    </location>
</feature>
<keyword evidence="4" id="KW-1185">Reference proteome</keyword>
<protein>
    <recommendedName>
        <fullName evidence="2">MADF domain-containing protein</fullName>
    </recommendedName>
</protein>
<evidence type="ECO:0000256" key="1">
    <source>
        <dbReference type="SAM" id="MobiDB-lite"/>
    </source>
</evidence>
<feature type="region of interest" description="Disordered" evidence="1">
    <location>
        <begin position="97"/>
        <end position="116"/>
    </location>
</feature>
<gene>
    <name evidence="3" type="ORF">AB205_0081820</name>
</gene>
<feature type="compositionally biased region" description="Pro residues" evidence="1">
    <location>
        <begin position="343"/>
        <end position="356"/>
    </location>
</feature>
<dbReference type="PANTHER" id="PTHR12243">
    <property type="entry name" value="MADF DOMAIN TRANSCRIPTION FACTOR"/>
    <property type="match status" value="1"/>
</dbReference>
<sequence>ITQESFAQPCDCGYIGLKMASAVSQVELISAVQAHPELWDVAHPLHGDHIRKVKAWEDIRAAITPGWEQMRNAERKEISKIMQRRWKSLRDRVRRDLTDEEKAARSGAPAPTKKQHVYHSNLLFLRQNMQSHTRPSEKNPQKNPEVIKYHLKKGLFERKKRTTTSNFRLREVDAEDAEVQRPSSPMTSSGSPRPISEGSVECTDEESRAVETPSPASHQGGEQRSRGGVRGRGRGRQARGGYNPEADDRVLALLQEVRQERSSMDAFLDTNNPHACFCRSLYHILEDIGGDQEKLCMDRMNAIAMQYRHAKLSGGPPPCDPYNVSHDPPMAAGTSAVLAPPSHYQPPPQRQPPPMPSQTSFHNLHSYGEFQPSTSHFQPPYPLP</sequence>
<dbReference type="GO" id="GO:0006357">
    <property type="term" value="P:regulation of transcription by RNA polymerase II"/>
    <property type="evidence" value="ECO:0007669"/>
    <property type="project" value="TreeGrafter"/>
</dbReference>
<evidence type="ECO:0000313" key="3">
    <source>
        <dbReference type="EMBL" id="PIO23189.1"/>
    </source>
</evidence>
<evidence type="ECO:0000313" key="4">
    <source>
        <dbReference type="Proteomes" id="UP000228934"/>
    </source>
</evidence>
<dbReference type="Pfam" id="PF10545">
    <property type="entry name" value="MADF_DNA_bdg"/>
    <property type="match status" value="1"/>
</dbReference>
<dbReference type="SMART" id="SM00595">
    <property type="entry name" value="MADF"/>
    <property type="match status" value="1"/>
</dbReference>
<feature type="compositionally biased region" description="Basic residues" evidence="1">
    <location>
        <begin position="227"/>
        <end position="237"/>
    </location>
</feature>
<dbReference type="GO" id="GO:0005634">
    <property type="term" value="C:nucleus"/>
    <property type="evidence" value="ECO:0007669"/>
    <property type="project" value="TreeGrafter"/>
</dbReference>
<evidence type="ECO:0000259" key="2">
    <source>
        <dbReference type="PROSITE" id="PS51029"/>
    </source>
</evidence>
<organism evidence="3 4">
    <name type="scientific">Aquarana catesbeiana</name>
    <name type="common">American bullfrog</name>
    <name type="synonym">Rana catesbeiana</name>
    <dbReference type="NCBI Taxonomy" id="8400"/>
    <lineage>
        <taxon>Eukaryota</taxon>
        <taxon>Metazoa</taxon>
        <taxon>Chordata</taxon>
        <taxon>Craniata</taxon>
        <taxon>Vertebrata</taxon>
        <taxon>Euteleostomi</taxon>
        <taxon>Amphibia</taxon>
        <taxon>Batrachia</taxon>
        <taxon>Anura</taxon>
        <taxon>Neobatrachia</taxon>
        <taxon>Ranoidea</taxon>
        <taxon>Ranidae</taxon>
        <taxon>Aquarana</taxon>
    </lineage>
</organism>
<dbReference type="AlphaFoldDB" id="A0A2G9R5Q1"/>
<dbReference type="OrthoDB" id="5803771at2759"/>
<name>A0A2G9R5Q1_AQUCT</name>
<dbReference type="InterPro" id="IPR039353">
    <property type="entry name" value="TF_Adf1"/>
</dbReference>
<dbReference type="GO" id="GO:0005667">
    <property type="term" value="C:transcription regulator complex"/>
    <property type="evidence" value="ECO:0007669"/>
    <property type="project" value="TreeGrafter"/>
</dbReference>
<feature type="domain" description="MADF" evidence="2">
    <location>
        <begin position="27"/>
        <end position="130"/>
    </location>
</feature>
<dbReference type="Proteomes" id="UP000228934">
    <property type="component" value="Unassembled WGS sequence"/>
</dbReference>
<reference evidence="4" key="1">
    <citation type="journal article" date="2017" name="Nat. Commun.">
        <title>The North American bullfrog draft genome provides insight into hormonal regulation of long noncoding RNA.</title>
        <authorList>
            <person name="Hammond S.A."/>
            <person name="Warren R.L."/>
            <person name="Vandervalk B.P."/>
            <person name="Kucuk E."/>
            <person name="Khan H."/>
            <person name="Gibb E.A."/>
            <person name="Pandoh P."/>
            <person name="Kirk H."/>
            <person name="Zhao Y."/>
            <person name="Jones M."/>
            <person name="Mungall A.J."/>
            <person name="Coope R."/>
            <person name="Pleasance S."/>
            <person name="Moore R.A."/>
            <person name="Holt R.A."/>
            <person name="Round J.M."/>
            <person name="Ohora S."/>
            <person name="Walle B.V."/>
            <person name="Veldhoen N."/>
            <person name="Helbing C.C."/>
            <person name="Birol I."/>
        </authorList>
    </citation>
    <scope>NUCLEOTIDE SEQUENCE [LARGE SCALE GENOMIC DNA]</scope>
</reference>
<feature type="compositionally biased region" description="Polar residues" evidence="1">
    <location>
        <begin position="181"/>
        <end position="191"/>
    </location>
</feature>
<feature type="region of interest" description="Disordered" evidence="1">
    <location>
        <begin position="326"/>
        <end position="384"/>
    </location>
</feature>
<dbReference type="EMBL" id="KV960793">
    <property type="protein sequence ID" value="PIO23189.1"/>
    <property type="molecule type" value="Genomic_DNA"/>
</dbReference>
<dbReference type="PROSITE" id="PS51029">
    <property type="entry name" value="MADF"/>
    <property type="match status" value="1"/>
</dbReference>
<feature type="non-terminal residue" evidence="3">
    <location>
        <position position="384"/>
    </location>
</feature>
<proteinExistence type="predicted"/>
<dbReference type="InterPro" id="IPR006578">
    <property type="entry name" value="MADF-dom"/>
</dbReference>